<feature type="non-terminal residue" evidence="2">
    <location>
        <position position="1"/>
    </location>
</feature>
<dbReference type="PANTHER" id="PTHR12960">
    <property type="entry name" value="GLE-1-RELATED"/>
    <property type="match status" value="1"/>
</dbReference>
<dbReference type="InterPro" id="IPR001680">
    <property type="entry name" value="WD40_rpt"/>
</dbReference>
<evidence type="ECO:0000256" key="1">
    <source>
        <dbReference type="PROSITE-ProRule" id="PRU00221"/>
    </source>
</evidence>
<dbReference type="InterPro" id="IPR015943">
    <property type="entry name" value="WD40/YVTN_repeat-like_dom_sf"/>
</dbReference>
<dbReference type="InterPro" id="IPR012476">
    <property type="entry name" value="GLE1"/>
</dbReference>
<dbReference type="SUPFAM" id="SSF50978">
    <property type="entry name" value="WD40 repeat-like"/>
    <property type="match status" value="1"/>
</dbReference>
<dbReference type="Proteomes" id="UP001642360">
    <property type="component" value="Unassembled WGS sequence"/>
</dbReference>
<dbReference type="EMBL" id="CAUOFW020001397">
    <property type="protein sequence ID" value="CAK9144528.1"/>
    <property type="molecule type" value="Genomic_DNA"/>
</dbReference>
<gene>
    <name evidence="2" type="ORF">ILEXP_LOCUS12278</name>
</gene>
<evidence type="ECO:0008006" key="4">
    <source>
        <dbReference type="Google" id="ProtNLM"/>
    </source>
</evidence>
<organism evidence="2 3">
    <name type="scientific">Ilex paraguariensis</name>
    <name type="common">yerba mate</name>
    <dbReference type="NCBI Taxonomy" id="185542"/>
    <lineage>
        <taxon>Eukaryota</taxon>
        <taxon>Viridiplantae</taxon>
        <taxon>Streptophyta</taxon>
        <taxon>Embryophyta</taxon>
        <taxon>Tracheophyta</taxon>
        <taxon>Spermatophyta</taxon>
        <taxon>Magnoliopsida</taxon>
        <taxon>eudicotyledons</taxon>
        <taxon>Gunneridae</taxon>
        <taxon>Pentapetalae</taxon>
        <taxon>asterids</taxon>
        <taxon>campanulids</taxon>
        <taxon>Aquifoliales</taxon>
        <taxon>Aquifoliaceae</taxon>
        <taxon>Ilex</taxon>
    </lineage>
</organism>
<comment type="caution">
    <text evidence="2">The sequence shown here is derived from an EMBL/GenBank/DDBJ whole genome shotgun (WGS) entry which is preliminary data.</text>
</comment>
<sequence length="182" mass="20828">EMITRSRCGTKSCIEGHDQGANWIPVHPTLPLIVSGTDDRQVKIWRMNDMLAKVFEAYVGVLLLKIAGAITLELRCPQNVDGIPIDPQPDWSFDTLLSELNSIEKKLNSSSKFSLPFTKMELRKFPAAKANERRPRAFVMRVSDDEMEELERDGEERETHGRQLVASRRFACDELYLRCLAY</sequence>
<dbReference type="PROSITE" id="PS50294">
    <property type="entry name" value="WD_REPEATS_REGION"/>
    <property type="match status" value="1"/>
</dbReference>
<feature type="repeat" description="WD" evidence="1">
    <location>
        <begin position="14"/>
        <end position="48"/>
    </location>
</feature>
<dbReference type="PROSITE" id="PS50082">
    <property type="entry name" value="WD_REPEATS_2"/>
    <property type="match status" value="1"/>
</dbReference>
<dbReference type="Gene3D" id="2.130.10.10">
    <property type="entry name" value="YVTN repeat-like/Quinoprotein amine dehydrogenase"/>
    <property type="match status" value="1"/>
</dbReference>
<keyword evidence="1" id="KW-0853">WD repeat</keyword>
<keyword evidence="3" id="KW-1185">Reference proteome</keyword>
<proteinExistence type="predicted"/>
<name>A0ABC8RHS0_9AQUA</name>
<protein>
    <recommendedName>
        <fullName evidence="4">WD_REPEATS_REGION domain-containing protein</fullName>
    </recommendedName>
</protein>
<dbReference type="InterPro" id="IPR036322">
    <property type="entry name" value="WD40_repeat_dom_sf"/>
</dbReference>
<dbReference type="PANTHER" id="PTHR12960:SF0">
    <property type="entry name" value="MRNA EXPORT FACTOR GLE1"/>
    <property type="match status" value="1"/>
</dbReference>
<accession>A0ABC8RHS0</accession>
<evidence type="ECO:0000313" key="3">
    <source>
        <dbReference type="Proteomes" id="UP001642360"/>
    </source>
</evidence>
<dbReference type="AlphaFoldDB" id="A0ABC8RHS0"/>
<evidence type="ECO:0000313" key="2">
    <source>
        <dbReference type="EMBL" id="CAK9144528.1"/>
    </source>
</evidence>
<reference evidence="2 3" key="1">
    <citation type="submission" date="2024-02" db="EMBL/GenBank/DDBJ databases">
        <authorList>
            <person name="Vignale AGUSTIN F."/>
            <person name="Sosa J E."/>
            <person name="Modenutti C."/>
        </authorList>
    </citation>
    <scope>NUCLEOTIDE SEQUENCE [LARGE SCALE GENOMIC DNA]</scope>
</reference>